<dbReference type="InterPro" id="IPR033403">
    <property type="entry name" value="DUF5110"/>
</dbReference>
<dbReference type="InterPro" id="IPR013780">
    <property type="entry name" value="Glyco_hydro_b"/>
</dbReference>
<keyword evidence="2" id="KW-0326">Glycosidase</keyword>
<comment type="caution">
    <text evidence="6">The sequence shown here is derived from an EMBL/GenBank/DDBJ whole genome shotgun (WGS) entry which is preliminary data.</text>
</comment>
<evidence type="ECO:0000256" key="1">
    <source>
        <dbReference type="ARBA" id="ARBA00007806"/>
    </source>
</evidence>
<evidence type="ECO:0000259" key="3">
    <source>
        <dbReference type="Pfam" id="PF01055"/>
    </source>
</evidence>
<proteinExistence type="inferred from homology"/>
<dbReference type="Pfam" id="PF21365">
    <property type="entry name" value="Glyco_hydro_31_3rd"/>
    <property type="match status" value="1"/>
</dbReference>
<dbReference type="PANTHER" id="PTHR43863">
    <property type="entry name" value="HYDROLASE, PUTATIVE (AFU_ORTHOLOGUE AFUA_1G03140)-RELATED"/>
    <property type="match status" value="1"/>
</dbReference>
<dbReference type="Pfam" id="PF01055">
    <property type="entry name" value="Glyco_hydro_31_2nd"/>
    <property type="match status" value="1"/>
</dbReference>
<sequence length="596" mass="66812">MGLWTSTGLANASWEIGNAKSRVIKTDVAWVGSGYRFGLEAVKLAARLMTNSSDSRPYTWTVCGWAGTQKYAVIWTGDNTGSWEYIRMQIPTVIGSGLSGFAHATGDVDGIYGGSPETYVRDLQWKTFLTVAMTMSGWAKYDKQPWTFGEPYTSYNRKWLQLKASLTPYLYSLAFQAYLTGEPPVRAMELEFPHEIWSNKSALQYQFMSGPSFLVAPVFRNETHRDHILLASGEWIDYSDGFTRYSGPRTLDSYPCPLENLPVFVRAGAIIPMWPQLDYVGQKTVDVLTLDLFPPSTASTSNFTLYEDDGLTRNYSMGAVASQTFQMRTASNGMLEFCIGRSKGSYQGQLSRRSYWLQVHSSEPAKEIKIEGETIDHVPDEEHRMQPSGWYNSKGGGFRVKTPVLEVSCICTAMRWSETGGVVSDTGARLAWEREIRKAEANKTSTLTSWPKGTSTWAFEFRSYTNQEELNAMLAAKPGLQQLLLRPANRTSLQVDGEIAELEDNFLLLGGLVVVKIRWRGKALASMLRWDTSEAVLSSSVLPWLQRTFDRPAAAERLRKDPWELTAMVEPTVSGIKRSVAVLRRVGAGRLVFMKQ</sequence>
<dbReference type="InterPro" id="IPR000322">
    <property type="entry name" value="Glyco_hydro_31_TIM"/>
</dbReference>
<dbReference type="SUPFAM" id="SSF51445">
    <property type="entry name" value="(Trans)glycosidases"/>
    <property type="match status" value="1"/>
</dbReference>
<evidence type="ECO:0000256" key="2">
    <source>
        <dbReference type="RuleBase" id="RU361185"/>
    </source>
</evidence>
<dbReference type="Gene3D" id="3.20.20.80">
    <property type="entry name" value="Glycosidases"/>
    <property type="match status" value="1"/>
</dbReference>
<evidence type="ECO:0000313" key="8">
    <source>
        <dbReference type="Proteomes" id="UP001152797"/>
    </source>
</evidence>
<dbReference type="Proteomes" id="UP001152797">
    <property type="component" value="Unassembled WGS sequence"/>
</dbReference>
<feature type="domain" description="DUF5110" evidence="4">
    <location>
        <begin position="288"/>
        <end position="361"/>
    </location>
</feature>
<dbReference type="Pfam" id="PF17137">
    <property type="entry name" value="DUF5110"/>
    <property type="match status" value="1"/>
</dbReference>
<evidence type="ECO:0008006" key="9">
    <source>
        <dbReference type="Google" id="ProtNLM"/>
    </source>
</evidence>
<reference evidence="7 8" key="2">
    <citation type="submission" date="2024-05" db="EMBL/GenBank/DDBJ databases">
        <authorList>
            <person name="Chen Y."/>
            <person name="Shah S."/>
            <person name="Dougan E. K."/>
            <person name="Thang M."/>
            <person name="Chan C."/>
        </authorList>
    </citation>
    <scope>NUCLEOTIDE SEQUENCE [LARGE SCALE GENOMIC DNA]</scope>
</reference>
<evidence type="ECO:0000259" key="5">
    <source>
        <dbReference type="Pfam" id="PF21365"/>
    </source>
</evidence>
<dbReference type="InterPro" id="IPR017853">
    <property type="entry name" value="GH"/>
</dbReference>
<dbReference type="InterPro" id="IPR051816">
    <property type="entry name" value="Glycosyl_Hydrolase_31"/>
</dbReference>
<reference evidence="6" key="1">
    <citation type="submission" date="2022-10" db="EMBL/GenBank/DDBJ databases">
        <authorList>
            <person name="Chen Y."/>
            <person name="Dougan E. K."/>
            <person name="Chan C."/>
            <person name="Rhodes N."/>
            <person name="Thang M."/>
        </authorList>
    </citation>
    <scope>NUCLEOTIDE SEQUENCE</scope>
</reference>
<accession>A0A9P1DP91</accession>
<organism evidence="6">
    <name type="scientific">Cladocopium goreaui</name>
    <dbReference type="NCBI Taxonomy" id="2562237"/>
    <lineage>
        <taxon>Eukaryota</taxon>
        <taxon>Sar</taxon>
        <taxon>Alveolata</taxon>
        <taxon>Dinophyceae</taxon>
        <taxon>Suessiales</taxon>
        <taxon>Symbiodiniaceae</taxon>
        <taxon>Cladocopium</taxon>
    </lineage>
</organism>
<dbReference type="EMBL" id="CAMXCT020005768">
    <property type="protein sequence ID" value="CAL1166590.1"/>
    <property type="molecule type" value="Genomic_DNA"/>
</dbReference>
<dbReference type="PANTHER" id="PTHR43863:SF2">
    <property type="entry name" value="MALTASE-GLUCOAMYLASE"/>
    <property type="match status" value="1"/>
</dbReference>
<gene>
    <name evidence="6" type="ORF">C1SCF055_LOCUS38205</name>
</gene>
<keyword evidence="2" id="KW-0378">Hydrolase</keyword>
<feature type="domain" description="Glycoside hydrolase family 31 TIM barrel" evidence="3">
    <location>
        <begin position="46"/>
        <end position="173"/>
    </location>
</feature>
<comment type="similarity">
    <text evidence="1 2">Belongs to the glycosyl hydrolase 31 family.</text>
</comment>
<dbReference type="EMBL" id="CAMXCT030005768">
    <property type="protein sequence ID" value="CAL4800527.1"/>
    <property type="molecule type" value="Genomic_DNA"/>
</dbReference>
<dbReference type="AlphaFoldDB" id="A0A9P1DP91"/>
<dbReference type="SUPFAM" id="SSF51011">
    <property type="entry name" value="Glycosyl hydrolase domain"/>
    <property type="match status" value="1"/>
</dbReference>
<dbReference type="GO" id="GO:0004553">
    <property type="term" value="F:hydrolase activity, hydrolyzing O-glycosyl compounds"/>
    <property type="evidence" value="ECO:0007669"/>
    <property type="project" value="InterPro"/>
</dbReference>
<dbReference type="EMBL" id="CAMXCT010005768">
    <property type="protein sequence ID" value="CAI4013215.1"/>
    <property type="molecule type" value="Genomic_DNA"/>
</dbReference>
<feature type="domain" description="Glycosyl hydrolase family 31 C-terminal" evidence="5">
    <location>
        <begin position="181"/>
        <end position="271"/>
    </location>
</feature>
<dbReference type="OrthoDB" id="449103at2759"/>
<evidence type="ECO:0000313" key="6">
    <source>
        <dbReference type="EMBL" id="CAI4013215.1"/>
    </source>
</evidence>
<protein>
    <recommendedName>
        <fullName evidence="9">DUF5110 domain-containing protein</fullName>
    </recommendedName>
</protein>
<evidence type="ECO:0000259" key="4">
    <source>
        <dbReference type="Pfam" id="PF17137"/>
    </source>
</evidence>
<name>A0A9P1DP91_9DINO</name>
<dbReference type="Gene3D" id="2.60.40.1180">
    <property type="entry name" value="Golgi alpha-mannosidase II"/>
    <property type="match status" value="2"/>
</dbReference>
<dbReference type="GO" id="GO:0005975">
    <property type="term" value="P:carbohydrate metabolic process"/>
    <property type="evidence" value="ECO:0007669"/>
    <property type="project" value="InterPro"/>
</dbReference>
<evidence type="ECO:0000313" key="7">
    <source>
        <dbReference type="EMBL" id="CAL4800527.1"/>
    </source>
</evidence>
<dbReference type="InterPro" id="IPR048395">
    <property type="entry name" value="Glyco_hydro_31_C"/>
</dbReference>
<keyword evidence="8" id="KW-1185">Reference proteome</keyword>